<reference evidence="1" key="1">
    <citation type="submission" date="2018-02" db="EMBL/GenBank/DDBJ databases">
        <title>Rhizophora mucronata_Transcriptome.</title>
        <authorList>
            <person name="Meera S.P."/>
            <person name="Sreeshan A."/>
            <person name="Augustine A."/>
        </authorList>
    </citation>
    <scope>NUCLEOTIDE SEQUENCE</scope>
    <source>
        <tissue evidence="1">Leaf</tissue>
    </source>
</reference>
<evidence type="ECO:0000313" key="1">
    <source>
        <dbReference type="EMBL" id="MBX69921.1"/>
    </source>
</evidence>
<name>A0A2P2QSN2_RHIMU</name>
<protein>
    <submittedName>
        <fullName evidence="1">Uncharacterized protein</fullName>
    </submittedName>
</protein>
<sequence>MKKLQKKKIGCYWISNLKLYLS</sequence>
<dbReference type="AlphaFoldDB" id="A0A2P2QSN2"/>
<dbReference type="EMBL" id="GGEC01089437">
    <property type="protein sequence ID" value="MBX69921.1"/>
    <property type="molecule type" value="Transcribed_RNA"/>
</dbReference>
<accession>A0A2P2QSN2</accession>
<organism evidence="1">
    <name type="scientific">Rhizophora mucronata</name>
    <name type="common">Asiatic mangrove</name>
    <dbReference type="NCBI Taxonomy" id="61149"/>
    <lineage>
        <taxon>Eukaryota</taxon>
        <taxon>Viridiplantae</taxon>
        <taxon>Streptophyta</taxon>
        <taxon>Embryophyta</taxon>
        <taxon>Tracheophyta</taxon>
        <taxon>Spermatophyta</taxon>
        <taxon>Magnoliopsida</taxon>
        <taxon>eudicotyledons</taxon>
        <taxon>Gunneridae</taxon>
        <taxon>Pentapetalae</taxon>
        <taxon>rosids</taxon>
        <taxon>fabids</taxon>
        <taxon>Malpighiales</taxon>
        <taxon>Rhizophoraceae</taxon>
        <taxon>Rhizophora</taxon>
    </lineage>
</organism>
<proteinExistence type="predicted"/>